<dbReference type="Proteomes" id="UP000593567">
    <property type="component" value="Unassembled WGS sequence"/>
</dbReference>
<sequence length="133" mass="14924">MKQSEITLCNDMIYTPRDVLKDSAILESLHVLPSSVQNDKVALVMADLCYMINLCYGDGDNLLSDNKVHSFLLAMRAFITTKGKEPVLVAICQSHCNLRHLKVHFTYLFGMVTVDTLSTPSLMAQNKTMKAKR</sequence>
<reference evidence="1" key="1">
    <citation type="submission" date="2020-06" db="EMBL/GenBank/DDBJ databases">
        <title>Draft genome of Bugula neritina, a colonial animal packing powerful symbionts and potential medicines.</title>
        <authorList>
            <person name="Rayko M."/>
        </authorList>
    </citation>
    <scope>NUCLEOTIDE SEQUENCE [LARGE SCALE GENOMIC DNA]</scope>
    <source>
        <strain evidence="1">Kwan_BN1</strain>
    </source>
</reference>
<evidence type="ECO:0000313" key="2">
    <source>
        <dbReference type="Proteomes" id="UP000593567"/>
    </source>
</evidence>
<dbReference type="EMBL" id="VXIV02002586">
    <property type="protein sequence ID" value="KAF6024365.1"/>
    <property type="molecule type" value="Genomic_DNA"/>
</dbReference>
<accession>A0A7J7JE35</accession>
<gene>
    <name evidence="1" type="ORF">EB796_017325</name>
</gene>
<comment type="caution">
    <text evidence="1">The sequence shown here is derived from an EMBL/GenBank/DDBJ whole genome shotgun (WGS) entry which is preliminary data.</text>
</comment>
<protein>
    <submittedName>
        <fullName evidence="1">Uncharacterized protein</fullName>
    </submittedName>
</protein>
<organism evidence="1 2">
    <name type="scientific">Bugula neritina</name>
    <name type="common">Brown bryozoan</name>
    <name type="synonym">Sertularia neritina</name>
    <dbReference type="NCBI Taxonomy" id="10212"/>
    <lineage>
        <taxon>Eukaryota</taxon>
        <taxon>Metazoa</taxon>
        <taxon>Spiralia</taxon>
        <taxon>Lophotrochozoa</taxon>
        <taxon>Bryozoa</taxon>
        <taxon>Gymnolaemata</taxon>
        <taxon>Cheilostomatida</taxon>
        <taxon>Flustrina</taxon>
        <taxon>Buguloidea</taxon>
        <taxon>Bugulidae</taxon>
        <taxon>Bugula</taxon>
    </lineage>
</organism>
<proteinExistence type="predicted"/>
<dbReference type="AlphaFoldDB" id="A0A7J7JE35"/>
<keyword evidence="2" id="KW-1185">Reference proteome</keyword>
<evidence type="ECO:0000313" key="1">
    <source>
        <dbReference type="EMBL" id="KAF6024365.1"/>
    </source>
</evidence>
<name>A0A7J7JE35_BUGNE</name>